<evidence type="ECO:0000313" key="5">
    <source>
        <dbReference type="Proteomes" id="UP000241074"/>
    </source>
</evidence>
<keyword evidence="5" id="KW-1185">Reference proteome</keyword>
<dbReference type="OrthoDB" id="5735897at2"/>
<dbReference type="InterPro" id="IPR027385">
    <property type="entry name" value="Beta-barrel_OMP"/>
</dbReference>
<evidence type="ECO:0000256" key="2">
    <source>
        <dbReference type="SAM" id="SignalP"/>
    </source>
</evidence>
<keyword evidence="1 2" id="KW-0732">Signal</keyword>
<name>A0A2P1PQ64_9GAMM</name>
<proteinExistence type="predicted"/>
<dbReference type="EMBL" id="CP027860">
    <property type="protein sequence ID" value="AVP96981.1"/>
    <property type="molecule type" value="Genomic_DNA"/>
</dbReference>
<sequence>MIRMSPARAFLCALPITTLLLIQPALAENFYLYTDVGESSNVDRYQVHPDGESGNGPRIGYGAGVEFQSGFGMELSKNKLGERYQEYWFYGDDGITYDRSFTEYDSIGLFATYRYRPEETGFFAGGRLGVHRWSRRAMFSSPSIDATYQDYLSDNDLAAGLELGYRWHPQWSAALTWTHYVVDEVDSDRLAVRVSYHFK</sequence>
<dbReference type="KEGG" id="xba:C7S18_07120"/>
<dbReference type="RefSeq" id="WP_106890906.1">
    <property type="nucleotide sequence ID" value="NZ_CP027860.1"/>
</dbReference>
<dbReference type="Proteomes" id="UP000241074">
    <property type="component" value="Chromosome"/>
</dbReference>
<evidence type="ECO:0000256" key="1">
    <source>
        <dbReference type="ARBA" id="ARBA00022729"/>
    </source>
</evidence>
<gene>
    <name evidence="4" type="ORF">C7S18_07120</name>
</gene>
<dbReference type="Pfam" id="PF13505">
    <property type="entry name" value="OMP_b-brl"/>
    <property type="match status" value="1"/>
</dbReference>
<dbReference type="AlphaFoldDB" id="A0A2P1PQ64"/>
<dbReference type="Gene3D" id="2.40.160.20">
    <property type="match status" value="1"/>
</dbReference>
<evidence type="ECO:0000259" key="3">
    <source>
        <dbReference type="Pfam" id="PF13505"/>
    </source>
</evidence>
<dbReference type="InterPro" id="IPR011250">
    <property type="entry name" value="OMP/PagP_B-barrel"/>
</dbReference>
<reference evidence="4 5" key="1">
    <citation type="submission" date="2018-03" db="EMBL/GenBank/DDBJ databases">
        <title>Ahniella affigens gen. nov., sp. nov., a gammaproteobacterium isolated from sandy soil near a stream.</title>
        <authorList>
            <person name="Ko Y."/>
            <person name="Kim J.-H."/>
        </authorList>
    </citation>
    <scope>NUCLEOTIDE SEQUENCE [LARGE SCALE GENOMIC DNA]</scope>
    <source>
        <strain evidence="4 5">D13</strain>
    </source>
</reference>
<protein>
    <recommendedName>
        <fullName evidence="3">Outer membrane protein beta-barrel domain-containing protein</fullName>
    </recommendedName>
</protein>
<evidence type="ECO:0000313" key="4">
    <source>
        <dbReference type="EMBL" id="AVP96981.1"/>
    </source>
</evidence>
<accession>A0A2P1PQ64</accession>
<feature type="domain" description="Outer membrane protein beta-barrel" evidence="3">
    <location>
        <begin position="19"/>
        <end position="198"/>
    </location>
</feature>
<feature type="chain" id="PRO_5015180651" description="Outer membrane protein beta-barrel domain-containing protein" evidence="2">
    <location>
        <begin position="28"/>
        <end position="199"/>
    </location>
</feature>
<dbReference type="SUPFAM" id="SSF56925">
    <property type="entry name" value="OMPA-like"/>
    <property type="match status" value="1"/>
</dbReference>
<organism evidence="4 5">
    <name type="scientific">Ahniella affigens</name>
    <dbReference type="NCBI Taxonomy" id="2021234"/>
    <lineage>
        <taxon>Bacteria</taxon>
        <taxon>Pseudomonadati</taxon>
        <taxon>Pseudomonadota</taxon>
        <taxon>Gammaproteobacteria</taxon>
        <taxon>Lysobacterales</taxon>
        <taxon>Rhodanobacteraceae</taxon>
        <taxon>Ahniella</taxon>
    </lineage>
</organism>
<feature type="signal peptide" evidence="2">
    <location>
        <begin position="1"/>
        <end position="27"/>
    </location>
</feature>
<reference evidence="4 5" key="2">
    <citation type="submission" date="2018-03" db="EMBL/GenBank/DDBJ databases">
        <authorList>
            <person name="Keele B.F."/>
        </authorList>
    </citation>
    <scope>NUCLEOTIDE SEQUENCE [LARGE SCALE GENOMIC DNA]</scope>
    <source>
        <strain evidence="4 5">D13</strain>
    </source>
</reference>